<organism evidence="1 2">
    <name type="scientific">Pseudomonas helmanticensis</name>
    <dbReference type="NCBI Taxonomy" id="1471381"/>
    <lineage>
        <taxon>Bacteria</taxon>
        <taxon>Pseudomonadati</taxon>
        <taxon>Pseudomonadota</taxon>
        <taxon>Gammaproteobacteria</taxon>
        <taxon>Pseudomonadales</taxon>
        <taxon>Pseudomonadaceae</taxon>
        <taxon>Pseudomonas</taxon>
    </lineage>
</organism>
<gene>
    <name evidence="1" type="ORF">SAMN04488483_4010</name>
</gene>
<keyword evidence="2" id="KW-1185">Reference proteome</keyword>
<evidence type="ECO:0000313" key="2">
    <source>
        <dbReference type="Proteomes" id="UP001158048"/>
    </source>
</evidence>
<protein>
    <submittedName>
        <fullName evidence="1">Uncharacterized protein</fullName>
    </submittedName>
</protein>
<reference evidence="1" key="1">
    <citation type="submission" date="2017-05" db="EMBL/GenBank/DDBJ databases">
        <authorList>
            <person name="Varghese N."/>
            <person name="Submissions S."/>
        </authorList>
    </citation>
    <scope>NUCLEOTIDE SEQUENCE</scope>
    <source>
        <strain evidence="1">LMG 28168</strain>
    </source>
</reference>
<sequence>MTRQRAAQVRISPLHIQQGLFGVLALLITLIACQQYLRWENSQQPEAPLISMQHSTQSHFSAVSSTQDDNAAMHMMAVDQAQPLDQMPREERWVF</sequence>
<proteinExistence type="predicted"/>
<accession>A0ACD2U9E8</accession>
<comment type="caution">
    <text evidence="1">The sequence shown here is derived from an EMBL/GenBank/DDBJ whole genome shotgun (WGS) entry which is preliminary data.</text>
</comment>
<name>A0ACD2U9E8_9PSED</name>
<dbReference type="Proteomes" id="UP001158048">
    <property type="component" value="Unassembled WGS sequence"/>
</dbReference>
<evidence type="ECO:0000313" key="1">
    <source>
        <dbReference type="EMBL" id="SMQ28019.1"/>
    </source>
</evidence>
<dbReference type="EMBL" id="FXUY01000001">
    <property type="protein sequence ID" value="SMQ28019.1"/>
    <property type="molecule type" value="Genomic_DNA"/>
</dbReference>